<sequence>MSDLILKKGKEKSLLRRHPWVYDTAVERVVGKPIAGDTVRVLSRDGRFLAWAAYSPASTLRARCWSYREDEVIDDAWFERKVREAILFREPLRSRTNAIRLIFGEADGLPGLIVDQYGDWLVTQFQSAGVEAYRPLLGRLLMEATGARGIYDRSDAATRRREGLEVRSELLAGENPPEAIEVVEDGVRYGVDCRIGHKTGFYIDQRESRLAAQAAAEEFRRVHGRGMRALNCFCYTGGFSLALLKGGAEEVVSVDSSEEALEMAKANAARNGFAGKAEWVCEDVFSCLRRLRDAGEHFDLVILDPPKFASSHYHVERAARAYKDINLNGLRLLQPGGELFTFSCSGAIDVDLFQKIVAGAVIDSGLNAWATGRFGAGADHPLLMTCPEGEYLKGMRLAVRP</sequence>
<reference evidence="10 11" key="1">
    <citation type="submission" date="2019-10" db="EMBL/GenBank/DDBJ databases">
        <title>Genome diversity of Sutterella seckii.</title>
        <authorList>
            <person name="Chaplin A.V."/>
            <person name="Sokolova S.R."/>
            <person name="Mosin K.A."/>
            <person name="Ivanova E.L."/>
            <person name="Kochetkova T.O."/>
            <person name="Goltsov A.Y."/>
            <person name="Trofimov D.Y."/>
            <person name="Efimov B.A."/>
        </authorList>
    </citation>
    <scope>NUCLEOTIDE SEQUENCE [LARGE SCALE GENOMIC DNA]</scope>
    <source>
        <strain evidence="10 11">ASD393</strain>
    </source>
</reference>
<name>A0A6I1ERY9_9BURK</name>
<evidence type="ECO:0000259" key="9">
    <source>
        <dbReference type="SMART" id="SM00359"/>
    </source>
</evidence>
<accession>A0A6I1ERY9</accession>
<dbReference type="RefSeq" id="WP_152157277.1">
    <property type="nucleotide sequence ID" value="NZ_WEHX01000001.1"/>
</dbReference>
<dbReference type="PANTHER" id="PTHR42873:SF1">
    <property type="entry name" value="S-ADENOSYLMETHIONINE-DEPENDENT METHYLTRANSFERASE DOMAIN-CONTAINING PROTEIN"/>
    <property type="match status" value="1"/>
</dbReference>
<protein>
    <submittedName>
        <fullName evidence="10">Methyltransferase domain-containing protein</fullName>
    </submittedName>
</protein>
<dbReference type="OrthoDB" id="9805492at2"/>
<evidence type="ECO:0000256" key="4">
    <source>
        <dbReference type="ARBA" id="ARBA00022603"/>
    </source>
</evidence>
<dbReference type="SMART" id="SM00359">
    <property type="entry name" value="PUA"/>
    <property type="match status" value="1"/>
</dbReference>
<dbReference type="InterPro" id="IPR029063">
    <property type="entry name" value="SAM-dependent_MTases_sf"/>
</dbReference>
<dbReference type="Proteomes" id="UP000430564">
    <property type="component" value="Unassembled WGS sequence"/>
</dbReference>
<keyword evidence="5 10" id="KW-0808">Transferase</keyword>
<evidence type="ECO:0000256" key="6">
    <source>
        <dbReference type="ARBA" id="ARBA00022691"/>
    </source>
</evidence>
<dbReference type="EMBL" id="WEHX01000001">
    <property type="protein sequence ID" value="KAB7663346.1"/>
    <property type="molecule type" value="Genomic_DNA"/>
</dbReference>
<dbReference type="Pfam" id="PF10672">
    <property type="entry name" value="Methyltrans_SAM"/>
    <property type="match status" value="1"/>
</dbReference>
<dbReference type="PROSITE" id="PS50890">
    <property type="entry name" value="PUA"/>
    <property type="match status" value="1"/>
</dbReference>
<dbReference type="CDD" id="cd21153">
    <property type="entry name" value="PUA_RlmI"/>
    <property type="match status" value="1"/>
</dbReference>
<dbReference type="Gene3D" id="3.40.50.150">
    <property type="entry name" value="Vaccinia Virus protein VP39"/>
    <property type="match status" value="1"/>
</dbReference>
<dbReference type="PANTHER" id="PTHR42873">
    <property type="entry name" value="RIBOSOMAL RNA LARGE SUBUNIT METHYLTRANSFERASE"/>
    <property type="match status" value="1"/>
</dbReference>
<evidence type="ECO:0000256" key="3">
    <source>
        <dbReference type="ARBA" id="ARBA00022552"/>
    </source>
</evidence>
<dbReference type="SUPFAM" id="SSF53335">
    <property type="entry name" value="S-adenosyl-L-methionine-dependent methyltransferases"/>
    <property type="match status" value="1"/>
</dbReference>
<proteinExistence type="inferred from homology"/>
<dbReference type="InterPro" id="IPR002478">
    <property type="entry name" value="PUA"/>
</dbReference>
<dbReference type="Gene3D" id="3.30.750.80">
    <property type="entry name" value="RNA methyltransferase domain (HRMD) like"/>
    <property type="match status" value="1"/>
</dbReference>
<evidence type="ECO:0000256" key="1">
    <source>
        <dbReference type="ARBA" id="ARBA00004496"/>
    </source>
</evidence>
<keyword evidence="4 10" id="KW-0489">Methyltransferase</keyword>
<dbReference type="Gene3D" id="2.30.130.10">
    <property type="entry name" value="PUA domain"/>
    <property type="match status" value="1"/>
</dbReference>
<evidence type="ECO:0000313" key="11">
    <source>
        <dbReference type="Proteomes" id="UP000430564"/>
    </source>
</evidence>
<dbReference type="CDD" id="cd11572">
    <property type="entry name" value="RlmI_M_like"/>
    <property type="match status" value="1"/>
</dbReference>
<dbReference type="InterPro" id="IPR036974">
    <property type="entry name" value="PUA_sf"/>
</dbReference>
<comment type="similarity">
    <text evidence="8">Belongs to the methyltransferase superfamily. RlmI family.</text>
</comment>
<evidence type="ECO:0000256" key="7">
    <source>
        <dbReference type="ARBA" id="ARBA00022884"/>
    </source>
</evidence>
<feature type="domain" description="PUA" evidence="9">
    <location>
        <begin position="2"/>
        <end position="87"/>
    </location>
</feature>
<dbReference type="CDD" id="cd02440">
    <property type="entry name" value="AdoMet_MTases"/>
    <property type="match status" value="1"/>
</dbReference>
<dbReference type="GO" id="GO:0006364">
    <property type="term" value="P:rRNA processing"/>
    <property type="evidence" value="ECO:0007669"/>
    <property type="project" value="UniProtKB-KW"/>
</dbReference>
<keyword evidence="2" id="KW-0963">Cytoplasm</keyword>
<evidence type="ECO:0000313" key="10">
    <source>
        <dbReference type="EMBL" id="KAB7663346.1"/>
    </source>
</evidence>
<dbReference type="GO" id="GO:0032259">
    <property type="term" value="P:methylation"/>
    <property type="evidence" value="ECO:0007669"/>
    <property type="project" value="UniProtKB-KW"/>
</dbReference>
<gene>
    <name evidence="10" type="ORF">GBM95_00440</name>
</gene>
<dbReference type="SUPFAM" id="SSF88697">
    <property type="entry name" value="PUA domain-like"/>
    <property type="match status" value="1"/>
</dbReference>
<dbReference type="Pfam" id="PF17785">
    <property type="entry name" value="PUA_3"/>
    <property type="match status" value="1"/>
</dbReference>
<dbReference type="AlphaFoldDB" id="A0A6I1ERY9"/>
<dbReference type="InterPro" id="IPR041532">
    <property type="entry name" value="RlmI-like_PUA"/>
</dbReference>
<keyword evidence="6" id="KW-0949">S-adenosyl-L-methionine</keyword>
<comment type="subcellular location">
    <subcellularLocation>
        <location evidence="1">Cytoplasm</location>
    </subcellularLocation>
</comment>
<organism evidence="10 11">
    <name type="scientific">Sutterella seckii</name>
    <dbReference type="NCBI Taxonomy" id="1944635"/>
    <lineage>
        <taxon>Bacteria</taxon>
        <taxon>Pseudomonadati</taxon>
        <taxon>Pseudomonadota</taxon>
        <taxon>Betaproteobacteria</taxon>
        <taxon>Burkholderiales</taxon>
        <taxon>Sutterellaceae</taxon>
        <taxon>Sutterella</taxon>
    </lineage>
</organism>
<evidence type="ECO:0000256" key="2">
    <source>
        <dbReference type="ARBA" id="ARBA00022490"/>
    </source>
</evidence>
<evidence type="ECO:0000256" key="5">
    <source>
        <dbReference type="ARBA" id="ARBA00022679"/>
    </source>
</evidence>
<dbReference type="InterPro" id="IPR019614">
    <property type="entry name" value="SAM-dep_methyl-trfase"/>
</dbReference>
<comment type="caution">
    <text evidence="10">The sequence shown here is derived from an EMBL/GenBank/DDBJ whole genome shotgun (WGS) entry which is preliminary data.</text>
</comment>
<keyword evidence="7" id="KW-0694">RNA-binding</keyword>
<dbReference type="GO" id="GO:0003723">
    <property type="term" value="F:RNA binding"/>
    <property type="evidence" value="ECO:0007669"/>
    <property type="project" value="UniProtKB-KW"/>
</dbReference>
<dbReference type="GO" id="GO:0005737">
    <property type="term" value="C:cytoplasm"/>
    <property type="evidence" value="ECO:0007669"/>
    <property type="project" value="UniProtKB-SubCell"/>
</dbReference>
<keyword evidence="3" id="KW-0698">rRNA processing</keyword>
<evidence type="ECO:0000256" key="8">
    <source>
        <dbReference type="ARBA" id="ARBA00038091"/>
    </source>
</evidence>
<dbReference type="GO" id="GO:0008168">
    <property type="term" value="F:methyltransferase activity"/>
    <property type="evidence" value="ECO:0007669"/>
    <property type="project" value="UniProtKB-KW"/>
</dbReference>
<dbReference type="InterPro" id="IPR015947">
    <property type="entry name" value="PUA-like_sf"/>
</dbReference>